<feature type="region of interest" description="Disordered" evidence="1">
    <location>
        <begin position="162"/>
        <end position="201"/>
    </location>
</feature>
<dbReference type="EMBL" id="JAYMYS010000016">
    <property type="protein sequence ID" value="KAK7379798.1"/>
    <property type="molecule type" value="Genomic_DNA"/>
</dbReference>
<name>A0AAN9NZX3_PSOTE</name>
<reference evidence="2 3" key="1">
    <citation type="submission" date="2024-01" db="EMBL/GenBank/DDBJ databases">
        <title>The genomes of 5 underutilized Papilionoideae crops provide insights into root nodulation and disease resistanc.</title>
        <authorList>
            <person name="Jiang F."/>
        </authorList>
    </citation>
    <scope>NUCLEOTIDE SEQUENCE [LARGE SCALE GENOMIC DNA]</scope>
    <source>
        <strain evidence="2">DUOXIRENSHENG_FW03</strain>
        <tissue evidence="2">Leaves</tissue>
    </source>
</reference>
<keyword evidence="3" id="KW-1185">Reference proteome</keyword>
<gene>
    <name evidence="2" type="ORF">VNO78_34318</name>
</gene>
<evidence type="ECO:0000256" key="1">
    <source>
        <dbReference type="SAM" id="MobiDB-lite"/>
    </source>
</evidence>
<organism evidence="2 3">
    <name type="scientific">Psophocarpus tetragonolobus</name>
    <name type="common">Winged bean</name>
    <name type="synonym">Dolichos tetragonolobus</name>
    <dbReference type="NCBI Taxonomy" id="3891"/>
    <lineage>
        <taxon>Eukaryota</taxon>
        <taxon>Viridiplantae</taxon>
        <taxon>Streptophyta</taxon>
        <taxon>Embryophyta</taxon>
        <taxon>Tracheophyta</taxon>
        <taxon>Spermatophyta</taxon>
        <taxon>Magnoliopsida</taxon>
        <taxon>eudicotyledons</taxon>
        <taxon>Gunneridae</taxon>
        <taxon>Pentapetalae</taxon>
        <taxon>rosids</taxon>
        <taxon>fabids</taxon>
        <taxon>Fabales</taxon>
        <taxon>Fabaceae</taxon>
        <taxon>Papilionoideae</taxon>
        <taxon>50 kb inversion clade</taxon>
        <taxon>NPAAA clade</taxon>
        <taxon>indigoferoid/millettioid clade</taxon>
        <taxon>Phaseoleae</taxon>
        <taxon>Psophocarpus</taxon>
    </lineage>
</organism>
<feature type="compositionally biased region" description="Basic residues" evidence="1">
    <location>
        <begin position="168"/>
        <end position="201"/>
    </location>
</feature>
<sequence length="201" mass="22051">MNAIFQEGLEPWANGNMGAQGVVSCEYDRLVSAVGSIECKVVLKGVNSYQMVLDIRQGKENEGASSKLLEETCNLEEVGATTYGELEVIKFVNNAENMMIQRERVGKYVLVLAIGEDVVGETELHERCVKENQNMAGGDKVHVSVGEGDKVLDVGGRTIIGSANGGPMRRRGRPRKCSKRSLVRGYRKVKGKEKHRGLRQA</sequence>
<comment type="caution">
    <text evidence="2">The sequence shown here is derived from an EMBL/GenBank/DDBJ whole genome shotgun (WGS) entry which is preliminary data.</text>
</comment>
<evidence type="ECO:0000313" key="3">
    <source>
        <dbReference type="Proteomes" id="UP001386955"/>
    </source>
</evidence>
<dbReference type="Proteomes" id="UP001386955">
    <property type="component" value="Unassembled WGS sequence"/>
</dbReference>
<evidence type="ECO:0000313" key="2">
    <source>
        <dbReference type="EMBL" id="KAK7379798.1"/>
    </source>
</evidence>
<protein>
    <submittedName>
        <fullName evidence="2">Uncharacterized protein</fullName>
    </submittedName>
</protein>
<dbReference type="AlphaFoldDB" id="A0AAN9NZX3"/>
<accession>A0AAN9NZX3</accession>
<proteinExistence type="predicted"/>